<protein>
    <submittedName>
        <fullName evidence="1">Uncharacterized protein</fullName>
    </submittedName>
</protein>
<dbReference type="Proteomes" id="UP001556170">
    <property type="component" value="Unassembled WGS sequence"/>
</dbReference>
<dbReference type="RefSeq" id="WP_367845001.1">
    <property type="nucleotide sequence ID" value="NZ_JBFOHL010000009.1"/>
</dbReference>
<sequence>MNVAAILQAHGFVPSVPSPRQEVGTPQALVASHVPHVPTVPTEKSRGTTKTVEAAPTDPAVRVDTRAALLALADRLGVDRAAVARIPSADLPLWAAVPGDHLPDYLRALGDAATRQAGKVPVDDTAPIYCAHCGPVFVHPSIAAVLPMVAGWPRALGCPWCAIRKAGGYVPRPCITCETCTTFQPDTVNPAAGVGTCVCGHGTHYPMQRHGCGDFQTTTTKGTDHD</sequence>
<evidence type="ECO:0000313" key="2">
    <source>
        <dbReference type="Proteomes" id="UP001556170"/>
    </source>
</evidence>
<evidence type="ECO:0000313" key="1">
    <source>
        <dbReference type="EMBL" id="MEW9624689.1"/>
    </source>
</evidence>
<name>A0ABV3QQJ5_9GAMM</name>
<proteinExistence type="predicted"/>
<gene>
    <name evidence="1" type="ORF">ABQJ56_10650</name>
</gene>
<organism evidence="1 2">
    <name type="scientific">Rhodanobacter geophilus</name>
    <dbReference type="NCBI Taxonomy" id="3162488"/>
    <lineage>
        <taxon>Bacteria</taxon>
        <taxon>Pseudomonadati</taxon>
        <taxon>Pseudomonadota</taxon>
        <taxon>Gammaproteobacteria</taxon>
        <taxon>Lysobacterales</taxon>
        <taxon>Rhodanobacteraceae</taxon>
        <taxon>Rhodanobacter</taxon>
    </lineage>
</organism>
<accession>A0ABV3QQJ5</accession>
<reference evidence="1 2" key="1">
    <citation type="submission" date="2024-06" db="EMBL/GenBank/DDBJ databases">
        <authorList>
            <person name="Woo H."/>
        </authorList>
    </citation>
    <scope>NUCLEOTIDE SEQUENCE [LARGE SCALE GENOMIC DNA]</scope>
    <source>
        <strain evidence="1 2">S2-g</strain>
    </source>
</reference>
<keyword evidence="2" id="KW-1185">Reference proteome</keyword>
<dbReference type="EMBL" id="JBFOHL010000009">
    <property type="protein sequence ID" value="MEW9624689.1"/>
    <property type="molecule type" value="Genomic_DNA"/>
</dbReference>
<comment type="caution">
    <text evidence="1">The sequence shown here is derived from an EMBL/GenBank/DDBJ whole genome shotgun (WGS) entry which is preliminary data.</text>
</comment>